<keyword evidence="2" id="KW-1185">Reference proteome</keyword>
<dbReference type="RefSeq" id="WP_166451989.1">
    <property type="nucleotide sequence ID" value="NZ_JAAOMA010000013.1"/>
</dbReference>
<dbReference type="Proteomes" id="UP001515641">
    <property type="component" value="Unassembled WGS sequence"/>
</dbReference>
<reference evidence="1 2" key="1">
    <citation type="submission" date="2020-03" db="EMBL/GenBank/DDBJ databases">
        <title>Draft genome sequence of environmentally isolated cultures.</title>
        <authorList>
            <person name="Wilson H.S."/>
            <person name="De Leon M.E."/>
        </authorList>
    </citation>
    <scope>NUCLEOTIDE SEQUENCE [LARGE SCALE GENOMIC DNA]</scope>
    <source>
        <strain evidence="1 2">HSC-31F16</strain>
    </source>
</reference>
<dbReference type="EMBL" id="JAAOMA010000013">
    <property type="protein sequence ID" value="NHR05744.1"/>
    <property type="molecule type" value="Genomic_DNA"/>
</dbReference>
<proteinExistence type="predicted"/>
<comment type="caution">
    <text evidence="1">The sequence shown here is derived from an EMBL/GenBank/DDBJ whole genome shotgun (WGS) entry which is preliminary data.</text>
</comment>
<evidence type="ECO:0000313" key="2">
    <source>
        <dbReference type="Proteomes" id="UP001515641"/>
    </source>
</evidence>
<organism evidence="1 2">
    <name type="scientific">Chromobacterium fluminis</name>
    <dbReference type="NCBI Taxonomy" id="3044269"/>
    <lineage>
        <taxon>Bacteria</taxon>
        <taxon>Pseudomonadati</taxon>
        <taxon>Pseudomonadota</taxon>
        <taxon>Betaproteobacteria</taxon>
        <taxon>Neisseriales</taxon>
        <taxon>Chromobacteriaceae</taxon>
        <taxon>Chromobacterium</taxon>
    </lineage>
</organism>
<accession>A0ABX0L8D1</accession>
<gene>
    <name evidence="1" type="ORF">HA052_11085</name>
</gene>
<sequence>MKLQDLSRQERLVLAEATSTNEQYLYQCGVGLKNPSPKLCRRIIEADPRFTLPELRPDIWDVNTSVAVSSNDECMNSEVQS</sequence>
<evidence type="ECO:0000313" key="1">
    <source>
        <dbReference type="EMBL" id="NHR05744.1"/>
    </source>
</evidence>
<protein>
    <submittedName>
        <fullName evidence="1">Uncharacterized protein</fullName>
    </submittedName>
</protein>
<name>A0ABX0L8D1_9NEIS</name>